<sequence length="53" mass="5739">MKILSFLQFLFCLALLLINPSVAPNAPAPPSSGDLDPPERRPLAPRKVSVSRP</sequence>
<accession>A0ABD1L1K7</accession>
<dbReference type="AlphaFoldDB" id="A0ABD1L1K7"/>
<organism evidence="3 4">
    <name type="scientific">Flemingia macrophylla</name>
    <dbReference type="NCBI Taxonomy" id="520843"/>
    <lineage>
        <taxon>Eukaryota</taxon>
        <taxon>Viridiplantae</taxon>
        <taxon>Streptophyta</taxon>
        <taxon>Embryophyta</taxon>
        <taxon>Tracheophyta</taxon>
        <taxon>Spermatophyta</taxon>
        <taxon>Magnoliopsida</taxon>
        <taxon>eudicotyledons</taxon>
        <taxon>Gunneridae</taxon>
        <taxon>Pentapetalae</taxon>
        <taxon>rosids</taxon>
        <taxon>fabids</taxon>
        <taxon>Fabales</taxon>
        <taxon>Fabaceae</taxon>
        <taxon>Papilionoideae</taxon>
        <taxon>50 kb inversion clade</taxon>
        <taxon>NPAAA clade</taxon>
        <taxon>indigoferoid/millettioid clade</taxon>
        <taxon>Phaseoleae</taxon>
        <taxon>Flemingia</taxon>
    </lineage>
</organism>
<reference evidence="3 4" key="1">
    <citation type="submission" date="2024-08" db="EMBL/GenBank/DDBJ databases">
        <title>Insights into the chromosomal genome structure of Flemingia macrophylla.</title>
        <authorList>
            <person name="Ding Y."/>
            <person name="Zhao Y."/>
            <person name="Bi W."/>
            <person name="Wu M."/>
            <person name="Zhao G."/>
            <person name="Gong Y."/>
            <person name="Li W."/>
            <person name="Zhang P."/>
        </authorList>
    </citation>
    <scope>NUCLEOTIDE SEQUENCE [LARGE SCALE GENOMIC DNA]</scope>
    <source>
        <strain evidence="3">DYQJB</strain>
        <tissue evidence="3">Leaf</tissue>
    </source>
</reference>
<name>A0ABD1L1K7_9FABA</name>
<feature type="region of interest" description="Disordered" evidence="1">
    <location>
        <begin position="26"/>
        <end position="53"/>
    </location>
</feature>
<evidence type="ECO:0000313" key="4">
    <source>
        <dbReference type="Proteomes" id="UP001603857"/>
    </source>
</evidence>
<dbReference type="Proteomes" id="UP001603857">
    <property type="component" value="Unassembled WGS sequence"/>
</dbReference>
<evidence type="ECO:0000313" key="3">
    <source>
        <dbReference type="EMBL" id="KAL2317399.1"/>
    </source>
</evidence>
<proteinExistence type="predicted"/>
<feature type="chain" id="PRO_5044850073" evidence="2">
    <location>
        <begin position="25"/>
        <end position="53"/>
    </location>
</feature>
<dbReference type="EMBL" id="JBGMDY010000011">
    <property type="protein sequence ID" value="KAL2317399.1"/>
    <property type="molecule type" value="Genomic_DNA"/>
</dbReference>
<protein>
    <submittedName>
        <fullName evidence="3">Uncharacterized protein</fullName>
    </submittedName>
</protein>
<evidence type="ECO:0000256" key="1">
    <source>
        <dbReference type="SAM" id="MobiDB-lite"/>
    </source>
</evidence>
<keyword evidence="2" id="KW-0732">Signal</keyword>
<keyword evidence="4" id="KW-1185">Reference proteome</keyword>
<evidence type="ECO:0000256" key="2">
    <source>
        <dbReference type="SAM" id="SignalP"/>
    </source>
</evidence>
<comment type="caution">
    <text evidence="3">The sequence shown here is derived from an EMBL/GenBank/DDBJ whole genome shotgun (WGS) entry which is preliminary data.</text>
</comment>
<feature type="signal peptide" evidence="2">
    <location>
        <begin position="1"/>
        <end position="24"/>
    </location>
</feature>
<gene>
    <name evidence="3" type="ORF">Fmac_031275</name>
</gene>